<protein>
    <recommendedName>
        <fullName evidence="1">DUF2314 domain-containing protein</fullName>
    </recommendedName>
</protein>
<evidence type="ECO:0000313" key="3">
    <source>
        <dbReference type="Proteomes" id="UP000551616"/>
    </source>
</evidence>
<accession>A0A7V8V7I8</accession>
<organism evidence="2 3">
    <name type="scientific">Bremerella alba</name>
    <dbReference type="NCBI Taxonomy" id="980252"/>
    <lineage>
        <taxon>Bacteria</taxon>
        <taxon>Pseudomonadati</taxon>
        <taxon>Planctomycetota</taxon>
        <taxon>Planctomycetia</taxon>
        <taxon>Pirellulales</taxon>
        <taxon>Pirellulaceae</taxon>
        <taxon>Bremerella</taxon>
    </lineage>
</organism>
<dbReference type="RefSeq" id="WP_235990533.1">
    <property type="nucleotide sequence ID" value="NZ_JABRWO010000009.1"/>
</dbReference>
<dbReference type="Proteomes" id="UP000551616">
    <property type="component" value="Unassembled WGS sequence"/>
</dbReference>
<evidence type="ECO:0000259" key="1">
    <source>
        <dbReference type="Pfam" id="PF10077"/>
    </source>
</evidence>
<sequence length="79" mass="9273">MNTFCDGDDFIAMFFEVPQNFTKYTEGTYVRIAAEDVLDWMVNNEGKLYGGFSLRYQRKRKPESERASFDEYIGVTEYA</sequence>
<evidence type="ECO:0000313" key="2">
    <source>
        <dbReference type="EMBL" id="MBA2116338.1"/>
    </source>
</evidence>
<keyword evidence="3" id="KW-1185">Reference proteome</keyword>
<feature type="domain" description="DUF2314" evidence="1">
    <location>
        <begin position="6"/>
        <end position="75"/>
    </location>
</feature>
<dbReference type="InterPro" id="IPR018756">
    <property type="entry name" value="DUF2314"/>
</dbReference>
<reference evidence="2 3" key="1">
    <citation type="submission" date="2020-05" db="EMBL/GenBank/DDBJ databases">
        <title>Bremerella alba sp. nov., a novel planctomycete isolated from the surface of the macroalga Fucus spiralis.</title>
        <authorList>
            <person name="Godinho O."/>
            <person name="Botelho R."/>
            <person name="Albuquerque L."/>
            <person name="Wiegand S."/>
            <person name="Da Costa M.S."/>
            <person name="Lobo-Da-Cunha A."/>
            <person name="Jogler C."/>
            <person name="Lage O.M."/>
        </authorList>
    </citation>
    <scope>NUCLEOTIDE SEQUENCE [LARGE SCALE GENOMIC DNA]</scope>
    <source>
        <strain evidence="2 3">FF15</strain>
    </source>
</reference>
<dbReference type="EMBL" id="JABRWO010000009">
    <property type="protein sequence ID" value="MBA2116338.1"/>
    <property type="molecule type" value="Genomic_DNA"/>
</dbReference>
<name>A0A7V8V7I8_9BACT</name>
<gene>
    <name evidence="2" type="ORF">HOV93_35270</name>
</gene>
<proteinExistence type="predicted"/>
<dbReference type="Pfam" id="PF10077">
    <property type="entry name" value="DUF2314"/>
    <property type="match status" value="1"/>
</dbReference>
<comment type="caution">
    <text evidence="2">The sequence shown here is derived from an EMBL/GenBank/DDBJ whole genome shotgun (WGS) entry which is preliminary data.</text>
</comment>
<dbReference type="AlphaFoldDB" id="A0A7V8V7I8"/>